<feature type="domain" description="F-box" evidence="2">
    <location>
        <begin position="27"/>
        <end position="75"/>
    </location>
</feature>
<dbReference type="InterPro" id="IPR053772">
    <property type="entry name" value="At1g61320/At1g61330-like"/>
</dbReference>
<dbReference type="PANTHER" id="PTHR34145:SF57">
    <property type="entry name" value="F-BOX DOMAIN-CONTAINING PROTEIN"/>
    <property type="match status" value="1"/>
</dbReference>
<comment type="caution">
    <text evidence="3">The sequence shown here is derived from an EMBL/GenBank/DDBJ whole genome shotgun (WGS) entry which is preliminary data.</text>
</comment>
<keyword evidence="4" id="KW-1185">Reference proteome</keyword>
<dbReference type="Pfam" id="PF00646">
    <property type="entry name" value="F-box"/>
    <property type="match status" value="1"/>
</dbReference>
<evidence type="ECO:0000259" key="2">
    <source>
        <dbReference type="PROSITE" id="PS50181"/>
    </source>
</evidence>
<dbReference type="SMART" id="SM00256">
    <property type="entry name" value="FBOX"/>
    <property type="match status" value="1"/>
</dbReference>
<dbReference type="InterPro" id="IPR001810">
    <property type="entry name" value="F-box_dom"/>
</dbReference>
<proteinExistence type="predicted"/>
<dbReference type="Proteomes" id="UP000823388">
    <property type="component" value="Chromosome 6N"/>
</dbReference>
<dbReference type="SUPFAM" id="SSF52047">
    <property type="entry name" value="RNI-like"/>
    <property type="match status" value="1"/>
</dbReference>
<protein>
    <recommendedName>
        <fullName evidence="2">F-box domain-containing protein</fullName>
    </recommendedName>
</protein>
<dbReference type="Pfam" id="PF23622">
    <property type="entry name" value="LRR_At1g61320_AtMIF1"/>
    <property type="match status" value="1"/>
</dbReference>
<dbReference type="PANTHER" id="PTHR34145">
    <property type="entry name" value="OS02G0105600 PROTEIN"/>
    <property type="match status" value="1"/>
</dbReference>
<reference evidence="3" key="1">
    <citation type="submission" date="2020-05" db="EMBL/GenBank/DDBJ databases">
        <title>WGS assembly of Panicum virgatum.</title>
        <authorList>
            <person name="Lovell J.T."/>
            <person name="Jenkins J."/>
            <person name="Shu S."/>
            <person name="Juenger T.E."/>
            <person name="Schmutz J."/>
        </authorList>
    </citation>
    <scope>NUCLEOTIDE SEQUENCE</scope>
    <source>
        <strain evidence="3">AP13</strain>
    </source>
</reference>
<dbReference type="SUPFAM" id="SSF81383">
    <property type="entry name" value="F-box domain"/>
    <property type="match status" value="1"/>
</dbReference>
<dbReference type="PROSITE" id="PS50181">
    <property type="entry name" value="FBOX"/>
    <property type="match status" value="1"/>
</dbReference>
<evidence type="ECO:0000256" key="1">
    <source>
        <dbReference type="SAM" id="MobiDB-lite"/>
    </source>
</evidence>
<name>A0A8T0QYL9_PANVG</name>
<feature type="region of interest" description="Disordered" evidence="1">
    <location>
        <begin position="1"/>
        <end position="23"/>
    </location>
</feature>
<dbReference type="Gene3D" id="3.80.10.10">
    <property type="entry name" value="Ribonuclease Inhibitor"/>
    <property type="match status" value="1"/>
</dbReference>
<evidence type="ECO:0000313" key="3">
    <source>
        <dbReference type="EMBL" id="KAG2578294.1"/>
    </source>
</evidence>
<organism evidence="3 4">
    <name type="scientific">Panicum virgatum</name>
    <name type="common">Blackwell switchgrass</name>
    <dbReference type="NCBI Taxonomy" id="38727"/>
    <lineage>
        <taxon>Eukaryota</taxon>
        <taxon>Viridiplantae</taxon>
        <taxon>Streptophyta</taxon>
        <taxon>Embryophyta</taxon>
        <taxon>Tracheophyta</taxon>
        <taxon>Spermatophyta</taxon>
        <taxon>Magnoliopsida</taxon>
        <taxon>Liliopsida</taxon>
        <taxon>Poales</taxon>
        <taxon>Poaceae</taxon>
        <taxon>PACMAD clade</taxon>
        <taxon>Panicoideae</taxon>
        <taxon>Panicodae</taxon>
        <taxon>Paniceae</taxon>
        <taxon>Panicinae</taxon>
        <taxon>Panicum</taxon>
        <taxon>Panicum sect. Hiantes</taxon>
    </lineage>
</organism>
<sequence length="471" mass="55140">MANNLIGQDRNTEAARGKSIHQTRPQNVQFEELPLDVLYSIISKLPPKEYARTSVLSSRWRCMWSECPRLTFDAAKICNGVRDDLHQHTDEFIHKVNAVLQKHQGMVVETLEIRIDFVDSLIHYLDNWIDFAVSSRTKNLTLDLKPLKFPGRNDHYMFPFKLLDDGSVRRLQHMQLSFVFLKLPSQFSGFPNLRKLYLQVVQASRKDLEHILSHCCKLEWLRIDRCNLNDELTVDGLLPHLLYLYVEHCKLTRIKFHAVNLATFRYDGEFIPIDLNHSSKLQNAYFRLNEAVSQKVLKGLPNVQCLTLRIGWQHLEKQWLWDNPLKFHHLRHLQLFMFSHFEHVDKILLYLISFLRATPFIEKLEVHYSGFALWLADVGPHRQDFGQCKYLYLKDMWITGFKAARGQLEFLLHVVENAPALEAITVDTKQRHSMDFSPYTDRGPPFEEARRIAKASLSTTSLPQNARLRVI</sequence>
<dbReference type="InterPro" id="IPR055357">
    <property type="entry name" value="LRR_At1g61320_AtMIF1"/>
</dbReference>
<accession>A0A8T0QYL9</accession>
<dbReference type="AlphaFoldDB" id="A0A8T0QYL9"/>
<dbReference type="EMBL" id="CM029048">
    <property type="protein sequence ID" value="KAG2578294.1"/>
    <property type="molecule type" value="Genomic_DNA"/>
</dbReference>
<dbReference type="InterPro" id="IPR036047">
    <property type="entry name" value="F-box-like_dom_sf"/>
</dbReference>
<dbReference type="InterPro" id="IPR032675">
    <property type="entry name" value="LRR_dom_sf"/>
</dbReference>
<gene>
    <name evidence="3" type="ORF">PVAP13_6NG225100</name>
</gene>
<evidence type="ECO:0000313" key="4">
    <source>
        <dbReference type="Proteomes" id="UP000823388"/>
    </source>
</evidence>